<gene>
    <name evidence="1" type="ORF">ATL39_0972</name>
</gene>
<dbReference type="Pfam" id="PF07997">
    <property type="entry name" value="DUF1694"/>
    <property type="match status" value="1"/>
</dbReference>
<dbReference type="PIRSF" id="PIRSF034303">
    <property type="entry name" value="DUF1694"/>
    <property type="match status" value="1"/>
</dbReference>
<dbReference type="AlphaFoldDB" id="A0A419V5L1"/>
<dbReference type="RefSeq" id="WP_120192164.1">
    <property type="nucleotide sequence ID" value="NZ_RAPK01000007.1"/>
</dbReference>
<organism evidence="1 2">
    <name type="scientific">Sinobaca qinghaiensis</name>
    <dbReference type="NCBI Taxonomy" id="342944"/>
    <lineage>
        <taxon>Bacteria</taxon>
        <taxon>Bacillati</taxon>
        <taxon>Bacillota</taxon>
        <taxon>Bacilli</taxon>
        <taxon>Bacillales</taxon>
        <taxon>Sporolactobacillaceae</taxon>
        <taxon>Sinobaca</taxon>
    </lineage>
</organism>
<dbReference type="OrthoDB" id="95278at2"/>
<dbReference type="InterPro" id="IPR012543">
    <property type="entry name" value="DUF1694"/>
</dbReference>
<protein>
    <submittedName>
        <fullName evidence="1">Uncharacterized protein YueI</fullName>
    </submittedName>
</protein>
<sequence length="140" mass="16172">MAGKEVNDILNEGIYGKKDIRPDEKRQYLGVYRERILLVLTKKQVMEKGTRPEVETEMKQHRDAVIVLNGKLSYQALKGYQKLAKKYGIDYTNVSSLDNVTEIGLVLAKPYAIHKEEIEVEDKQPEAAPPKKPWWKRIFA</sequence>
<evidence type="ECO:0000313" key="1">
    <source>
        <dbReference type="EMBL" id="RKD75273.1"/>
    </source>
</evidence>
<dbReference type="InterPro" id="IPR029064">
    <property type="entry name" value="Ribosomal_eL30-like_sf"/>
</dbReference>
<dbReference type="EMBL" id="RAPK01000007">
    <property type="protein sequence ID" value="RKD75273.1"/>
    <property type="molecule type" value="Genomic_DNA"/>
</dbReference>
<proteinExistence type="predicted"/>
<name>A0A419V5L1_9BACL</name>
<accession>A0A419V5L1</accession>
<dbReference type="SUPFAM" id="SSF160515">
    <property type="entry name" value="YueI-like"/>
    <property type="match status" value="1"/>
</dbReference>
<reference evidence="1 2" key="1">
    <citation type="submission" date="2018-09" db="EMBL/GenBank/DDBJ databases">
        <title>Genomic Encyclopedia of Archaeal and Bacterial Type Strains, Phase II (KMG-II): from individual species to whole genera.</title>
        <authorList>
            <person name="Goeker M."/>
        </authorList>
    </citation>
    <scope>NUCLEOTIDE SEQUENCE [LARGE SCALE GENOMIC DNA]</scope>
    <source>
        <strain evidence="1 2">DSM 17008</strain>
    </source>
</reference>
<comment type="caution">
    <text evidence="1">The sequence shown here is derived from an EMBL/GenBank/DDBJ whole genome shotgun (WGS) entry which is preliminary data.</text>
</comment>
<keyword evidence="2" id="KW-1185">Reference proteome</keyword>
<evidence type="ECO:0000313" key="2">
    <source>
        <dbReference type="Proteomes" id="UP000285120"/>
    </source>
</evidence>
<dbReference type="Proteomes" id="UP000285120">
    <property type="component" value="Unassembled WGS sequence"/>
</dbReference>
<dbReference type="Gene3D" id="3.30.1330.30">
    <property type="match status" value="1"/>
</dbReference>